<comment type="caution">
    <text evidence="8">The sequence shown here is derived from an EMBL/GenBank/DDBJ whole genome shotgun (WGS) entry which is preliminary data.</text>
</comment>
<keyword evidence="9" id="KW-1185">Reference proteome</keyword>
<dbReference type="InterPro" id="IPR036259">
    <property type="entry name" value="MFS_trans_sf"/>
</dbReference>
<dbReference type="Pfam" id="PF07690">
    <property type="entry name" value="MFS_1"/>
    <property type="match status" value="1"/>
</dbReference>
<keyword evidence="4 7" id="KW-1133">Transmembrane helix</keyword>
<evidence type="ECO:0000256" key="4">
    <source>
        <dbReference type="ARBA" id="ARBA00022989"/>
    </source>
</evidence>
<feature type="transmembrane region" description="Helical" evidence="7">
    <location>
        <begin position="343"/>
        <end position="370"/>
    </location>
</feature>
<dbReference type="EMBL" id="BAAAQK010000013">
    <property type="protein sequence ID" value="GAA1857245.1"/>
    <property type="molecule type" value="Genomic_DNA"/>
</dbReference>
<accession>A0ABN2N886</accession>
<evidence type="ECO:0000256" key="7">
    <source>
        <dbReference type="SAM" id="Phobius"/>
    </source>
</evidence>
<evidence type="ECO:0000313" key="8">
    <source>
        <dbReference type="EMBL" id="GAA1857245.1"/>
    </source>
</evidence>
<evidence type="ECO:0000313" key="9">
    <source>
        <dbReference type="Proteomes" id="UP001500449"/>
    </source>
</evidence>
<keyword evidence="2" id="KW-1003">Cell membrane</keyword>
<protein>
    <submittedName>
        <fullName evidence="8">MFS transporter</fullName>
    </submittedName>
</protein>
<feature type="region of interest" description="Disordered" evidence="6">
    <location>
        <begin position="1"/>
        <end position="24"/>
    </location>
</feature>
<keyword evidence="5 7" id="KW-0472">Membrane</keyword>
<evidence type="ECO:0000256" key="1">
    <source>
        <dbReference type="ARBA" id="ARBA00004651"/>
    </source>
</evidence>
<feature type="transmembrane region" description="Helical" evidence="7">
    <location>
        <begin position="208"/>
        <end position="229"/>
    </location>
</feature>
<feature type="transmembrane region" description="Helical" evidence="7">
    <location>
        <begin position="112"/>
        <end position="132"/>
    </location>
</feature>
<feature type="transmembrane region" description="Helical" evidence="7">
    <location>
        <begin position="280"/>
        <end position="297"/>
    </location>
</feature>
<organism evidence="8 9">
    <name type="scientific">Pseudonocardia ailaonensis</name>
    <dbReference type="NCBI Taxonomy" id="367279"/>
    <lineage>
        <taxon>Bacteria</taxon>
        <taxon>Bacillati</taxon>
        <taxon>Actinomycetota</taxon>
        <taxon>Actinomycetes</taxon>
        <taxon>Pseudonocardiales</taxon>
        <taxon>Pseudonocardiaceae</taxon>
        <taxon>Pseudonocardia</taxon>
    </lineage>
</organism>
<sequence length="455" mass="46161">MPVPEPAPATASGPPDVTSEKAGVETELTREKLGLRGLARARGFRRLVLSRMPAQWGDGFFQAALGGAVLFNPERQADPLAVAAGLAVMLLPYSLIGPFAGALLDRWDRRRVLLLANLLRAVLILVVAAAVASGVDGVPLYLGALAVVGVSRFVGSGLSAALPHVVEPRNLVEANTVASTAGAASAAIGGAMAIGIRGLIGEGDRGSGITTAVAIVGSLLAAFAAAGFARAALGPDRVPSGGAAVSRSVAVLRGWVDGARAVLARPTVSGAFCAVGAHRLAFGMSTLLSLLLFRYAFHDMGPLRAGLAGVGQVVVAAGAGLGAAALLTPWLTHRLGRATTIRVGLVTAAAMQTAVACVVTLPMVLVGAFVLSTAGQVVKLCADAAIQEETADDTRGRVFALYDALFNSCYVIAVTAAALASPPDGDSPWLLGSAAVVYLLGLLGHDLQLRRGRAR</sequence>
<feature type="transmembrane region" description="Helical" evidence="7">
    <location>
        <begin position="309"/>
        <end position="331"/>
    </location>
</feature>
<comment type="subcellular location">
    <subcellularLocation>
        <location evidence="1">Cell membrane</location>
        <topology evidence="1">Multi-pass membrane protein</topology>
    </subcellularLocation>
</comment>
<proteinExistence type="predicted"/>
<name>A0ABN2N886_9PSEU</name>
<evidence type="ECO:0000256" key="6">
    <source>
        <dbReference type="SAM" id="MobiDB-lite"/>
    </source>
</evidence>
<gene>
    <name evidence="8" type="ORF">GCM10009836_41880</name>
</gene>
<evidence type="ECO:0000256" key="2">
    <source>
        <dbReference type="ARBA" id="ARBA00022475"/>
    </source>
</evidence>
<dbReference type="PANTHER" id="PTHR23513:SF17">
    <property type="entry name" value="MEMBRANE PROTEIN"/>
    <property type="match status" value="1"/>
</dbReference>
<dbReference type="PANTHER" id="PTHR23513">
    <property type="entry name" value="INTEGRAL MEMBRANE EFFLUX PROTEIN-RELATED"/>
    <property type="match status" value="1"/>
</dbReference>
<reference evidence="8 9" key="1">
    <citation type="journal article" date="2019" name="Int. J. Syst. Evol. Microbiol.">
        <title>The Global Catalogue of Microorganisms (GCM) 10K type strain sequencing project: providing services to taxonomists for standard genome sequencing and annotation.</title>
        <authorList>
            <consortium name="The Broad Institute Genomics Platform"/>
            <consortium name="The Broad Institute Genome Sequencing Center for Infectious Disease"/>
            <person name="Wu L."/>
            <person name="Ma J."/>
        </authorList>
    </citation>
    <scope>NUCLEOTIDE SEQUENCE [LARGE SCALE GENOMIC DNA]</scope>
    <source>
        <strain evidence="8 9">JCM 16009</strain>
    </source>
</reference>
<keyword evidence="3 7" id="KW-0812">Transmembrane</keyword>
<dbReference type="Gene3D" id="1.20.1250.20">
    <property type="entry name" value="MFS general substrate transporter like domains"/>
    <property type="match status" value="1"/>
</dbReference>
<dbReference type="Proteomes" id="UP001500449">
    <property type="component" value="Unassembled WGS sequence"/>
</dbReference>
<dbReference type="RefSeq" id="WP_344419544.1">
    <property type="nucleotide sequence ID" value="NZ_BAAAQK010000013.1"/>
</dbReference>
<dbReference type="InterPro" id="IPR011701">
    <property type="entry name" value="MFS"/>
</dbReference>
<evidence type="ECO:0000256" key="5">
    <source>
        <dbReference type="ARBA" id="ARBA00023136"/>
    </source>
</evidence>
<feature type="transmembrane region" description="Helical" evidence="7">
    <location>
        <begin position="429"/>
        <end position="447"/>
    </location>
</feature>
<dbReference type="SUPFAM" id="SSF103473">
    <property type="entry name" value="MFS general substrate transporter"/>
    <property type="match status" value="1"/>
</dbReference>
<dbReference type="CDD" id="cd06173">
    <property type="entry name" value="MFS_MefA_like"/>
    <property type="match status" value="1"/>
</dbReference>
<feature type="transmembrane region" description="Helical" evidence="7">
    <location>
        <begin position="174"/>
        <end position="196"/>
    </location>
</feature>
<feature type="transmembrane region" description="Helical" evidence="7">
    <location>
        <begin position="80"/>
        <end position="100"/>
    </location>
</feature>
<evidence type="ECO:0000256" key="3">
    <source>
        <dbReference type="ARBA" id="ARBA00022692"/>
    </source>
</evidence>